<accession>H8I7U2</accession>
<protein>
    <submittedName>
        <fullName evidence="1">Uncharacterized protein</fullName>
    </submittedName>
</protein>
<evidence type="ECO:0000313" key="1">
    <source>
        <dbReference type="EMBL" id="AFC99927.1"/>
    </source>
</evidence>
<dbReference type="GeneID" id="43501117"/>
<keyword evidence="2" id="KW-1185">Reference proteome</keyword>
<proteinExistence type="predicted"/>
<dbReference type="KEGG" id="mez:Mtc_1171"/>
<dbReference type="Proteomes" id="UP000005233">
    <property type="component" value="Chromosome"/>
</dbReference>
<dbReference type="AlphaFoldDB" id="H8I7U2"/>
<dbReference type="HOGENOM" id="CLU_2968450_0_0_2"/>
<dbReference type="eggNOG" id="arCOG11124">
    <property type="taxonomic scope" value="Archaea"/>
</dbReference>
<organism evidence="1 2">
    <name type="scientific">Methanocella conradii (strain DSM 24694 / JCM 17849 / CGMCC 1.5162 / HZ254)</name>
    <dbReference type="NCBI Taxonomy" id="1041930"/>
    <lineage>
        <taxon>Archaea</taxon>
        <taxon>Methanobacteriati</taxon>
        <taxon>Methanobacteriota</taxon>
        <taxon>Stenosarchaea group</taxon>
        <taxon>Methanomicrobia</taxon>
        <taxon>Methanocellales</taxon>
        <taxon>Methanocellaceae</taxon>
        <taxon>Methanocella</taxon>
    </lineage>
</organism>
<name>H8I7U2_METCZ</name>
<gene>
    <name evidence="1" type="ordered locus">Mtc_1171</name>
</gene>
<dbReference type="RefSeq" id="WP_014405765.1">
    <property type="nucleotide sequence ID" value="NC_017034.1"/>
</dbReference>
<dbReference type="STRING" id="1041930.Mtc_1171"/>
<sequence>MKYISLAIHNNELILISGMEEFASHFCYSKKQRQGVVDAPPQASIVIDDELDMDEDME</sequence>
<reference evidence="1 2" key="1">
    <citation type="journal article" date="2012" name="J. Bacteriol.">
        <title>Complete genome sequence of a thermophilic methanogen, Methanocella conradii HZ254, isolated from Chinese rice field soil.</title>
        <authorList>
            <person name="Lu Z."/>
            <person name="Lu Y."/>
        </authorList>
    </citation>
    <scope>NUCLEOTIDE SEQUENCE [LARGE SCALE GENOMIC DNA]</scope>
    <source>
        <strain evidence="2">DSM 24694 / JCM 17849 / CGMCC 1.5162 / HZ254</strain>
    </source>
</reference>
<evidence type="ECO:0000313" key="2">
    <source>
        <dbReference type="Proteomes" id="UP000005233"/>
    </source>
</evidence>
<dbReference type="EMBL" id="CP003243">
    <property type="protein sequence ID" value="AFC99927.1"/>
    <property type="molecule type" value="Genomic_DNA"/>
</dbReference>